<dbReference type="RefSeq" id="WP_357779531.1">
    <property type="nucleotide sequence ID" value="NZ_JBFAKC010000001.1"/>
</dbReference>
<reference evidence="2 3" key="1">
    <citation type="submission" date="2024-06" db="EMBL/GenBank/DDBJ databases">
        <title>The Natural Products Discovery Center: Release of the First 8490 Sequenced Strains for Exploring Actinobacteria Biosynthetic Diversity.</title>
        <authorList>
            <person name="Kalkreuter E."/>
            <person name="Kautsar S.A."/>
            <person name="Yang D."/>
            <person name="Bader C.D."/>
            <person name="Teijaro C.N."/>
            <person name="Fluegel L."/>
            <person name="Davis C.M."/>
            <person name="Simpson J.R."/>
            <person name="Lauterbach L."/>
            <person name="Steele A.D."/>
            <person name="Gui C."/>
            <person name="Meng S."/>
            <person name="Li G."/>
            <person name="Viehrig K."/>
            <person name="Ye F."/>
            <person name="Su P."/>
            <person name="Kiefer A.F."/>
            <person name="Nichols A."/>
            <person name="Cepeda A.J."/>
            <person name="Yan W."/>
            <person name="Fan B."/>
            <person name="Jiang Y."/>
            <person name="Adhikari A."/>
            <person name="Zheng C.-J."/>
            <person name="Schuster L."/>
            <person name="Cowan T.M."/>
            <person name="Smanski M.J."/>
            <person name="Chevrette M.G."/>
            <person name="De Carvalho L.P.S."/>
            <person name="Shen B."/>
        </authorList>
    </citation>
    <scope>NUCLEOTIDE SEQUENCE [LARGE SCALE GENOMIC DNA]</scope>
    <source>
        <strain evidence="2 3">NPDC050403</strain>
    </source>
</reference>
<sequence length="161" mass="17039">MATAVRRRKFRAPTTGIAALAALSALFMAPVTAAASPGAWTVARSPAAAPPGPEVNLNDYCPDRGADAHLADGRTVYCTPVQGTDALVWSYSRGPLTRDPNTRGYTCDDGRCRFPDGSDVPGYQRCGILCGEPPTSGDVQSGLADCFEAGTPFEECERRIR</sequence>
<proteinExistence type="predicted"/>
<evidence type="ECO:0000313" key="2">
    <source>
        <dbReference type="EMBL" id="MEV0706347.1"/>
    </source>
</evidence>
<dbReference type="PROSITE" id="PS51318">
    <property type="entry name" value="TAT"/>
    <property type="match status" value="1"/>
</dbReference>
<evidence type="ECO:0008006" key="4">
    <source>
        <dbReference type="Google" id="ProtNLM"/>
    </source>
</evidence>
<feature type="chain" id="PRO_5047418989" description="Secreted protein" evidence="1">
    <location>
        <begin position="34"/>
        <end position="161"/>
    </location>
</feature>
<protein>
    <recommendedName>
        <fullName evidence="4">Secreted protein</fullName>
    </recommendedName>
</protein>
<evidence type="ECO:0000313" key="3">
    <source>
        <dbReference type="Proteomes" id="UP001551695"/>
    </source>
</evidence>
<evidence type="ECO:0000256" key="1">
    <source>
        <dbReference type="SAM" id="SignalP"/>
    </source>
</evidence>
<dbReference type="EMBL" id="JBFAKC010000001">
    <property type="protein sequence ID" value="MEV0706347.1"/>
    <property type="molecule type" value="Genomic_DNA"/>
</dbReference>
<feature type="signal peptide" evidence="1">
    <location>
        <begin position="1"/>
        <end position="33"/>
    </location>
</feature>
<accession>A0ABV3FLR4</accession>
<name>A0ABV3FLR4_9NOCA</name>
<gene>
    <name evidence="2" type="ORF">AB0I48_02160</name>
</gene>
<keyword evidence="1" id="KW-0732">Signal</keyword>
<organism evidence="2 3">
    <name type="scientific">Nocardia aurea</name>
    <dbReference type="NCBI Taxonomy" id="2144174"/>
    <lineage>
        <taxon>Bacteria</taxon>
        <taxon>Bacillati</taxon>
        <taxon>Actinomycetota</taxon>
        <taxon>Actinomycetes</taxon>
        <taxon>Mycobacteriales</taxon>
        <taxon>Nocardiaceae</taxon>
        <taxon>Nocardia</taxon>
    </lineage>
</organism>
<keyword evidence="3" id="KW-1185">Reference proteome</keyword>
<dbReference type="Proteomes" id="UP001551695">
    <property type="component" value="Unassembled WGS sequence"/>
</dbReference>
<dbReference type="InterPro" id="IPR006311">
    <property type="entry name" value="TAT_signal"/>
</dbReference>
<comment type="caution">
    <text evidence="2">The sequence shown here is derived from an EMBL/GenBank/DDBJ whole genome shotgun (WGS) entry which is preliminary data.</text>
</comment>